<reference evidence="3 4" key="1">
    <citation type="submission" date="2018-08" db="EMBL/GenBank/DDBJ databases">
        <title>Sequencing the genomes of 1000 actinobacteria strains.</title>
        <authorList>
            <person name="Klenk H.-P."/>
        </authorList>
    </citation>
    <scope>NUCLEOTIDE SEQUENCE [LARGE SCALE GENOMIC DNA]</scope>
    <source>
        <strain evidence="3 4">DSM 44099</strain>
    </source>
</reference>
<gene>
    <name evidence="3" type="ORF">DFJ67_4069</name>
</gene>
<evidence type="ECO:0000313" key="3">
    <source>
        <dbReference type="EMBL" id="REF98060.1"/>
    </source>
</evidence>
<name>A0A3D9ZWJ0_9ACTN</name>
<dbReference type="RefSeq" id="WP_116069404.1">
    <property type="nucleotide sequence ID" value="NZ_BONB01000025.1"/>
</dbReference>
<proteinExistence type="predicted"/>
<dbReference type="Proteomes" id="UP000256913">
    <property type="component" value="Unassembled WGS sequence"/>
</dbReference>
<evidence type="ECO:0000313" key="4">
    <source>
        <dbReference type="Proteomes" id="UP000256913"/>
    </source>
</evidence>
<feature type="compositionally biased region" description="Pro residues" evidence="1">
    <location>
        <begin position="130"/>
        <end position="139"/>
    </location>
</feature>
<organism evidence="3 4">
    <name type="scientific">Asanoa ferruginea</name>
    <dbReference type="NCBI Taxonomy" id="53367"/>
    <lineage>
        <taxon>Bacteria</taxon>
        <taxon>Bacillati</taxon>
        <taxon>Actinomycetota</taxon>
        <taxon>Actinomycetes</taxon>
        <taxon>Micromonosporales</taxon>
        <taxon>Micromonosporaceae</taxon>
        <taxon>Asanoa</taxon>
    </lineage>
</organism>
<dbReference type="OrthoDB" id="3868477at2"/>
<dbReference type="AlphaFoldDB" id="A0A3D9ZWJ0"/>
<feature type="compositionally biased region" description="Low complexity" evidence="1">
    <location>
        <begin position="95"/>
        <end position="118"/>
    </location>
</feature>
<sequence length="338" mass="35349">MSDPYAQPPSYGSEPPYGQQPPPQPPQQPQYGQPYGEQPPQQPGYGQTYGSPQPGTYGQPPQQPGYGDYGQQQPPQQPGYGDYGQQPASGAPYGQQPSSPAPYGQQPPAYGQPAYGQPPQQPTYGEQPFGGPPMPPTAPPKKKSRAGRIVLIVLAVVLVLCVGGGVAIWQIVKDPVKEVVAAANTRVVAPDTLGGKKKITDPELQSAVNDMDKSLNADVPNATSTAAAFYGDIAKQDLVMLVAVSGVIEDPVKELNDTFTSMNANGTTVKNIKDVEAGPLGGQAKCGDGEIADAGAALPLGICAWSDKGSVGMIGVYNVKGAEAYKNFLAMRAEVEKQ</sequence>
<keyword evidence="4" id="KW-1185">Reference proteome</keyword>
<evidence type="ECO:0008006" key="5">
    <source>
        <dbReference type="Google" id="ProtNLM"/>
    </source>
</evidence>
<dbReference type="EMBL" id="QUMQ01000001">
    <property type="protein sequence ID" value="REF98060.1"/>
    <property type="molecule type" value="Genomic_DNA"/>
</dbReference>
<keyword evidence="2" id="KW-0812">Transmembrane</keyword>
<protein>
    <recommendedName>
        <fullName evidence="5">Flagellar basal body-associated protein FliL</fullName>
    </recommendedName>
</protein>
<feature type="region of interest" description="Disordered" evidence="1">
    <location>
        <begin position="1"/>
        <end position="142"/>
    </location>
</feature>
<accession>A0A3D9ZWJ0</accession>
<feature type="transmembrane region" description="Helical" evidence="2">
    <location>
        <begin position="149"/>
        <end position="172"/>
    </location>
</feature>
<keyword evidence="2" id="KW-1133">Transmembrane helix</keyword>
<keyword evidence="2" id="KW-0472">Membrane</keyword>
<evidence type="ECO:0000256" key="2">
    <source>
        <dbReference type="SAM" id="Phobius"/>
    </source>
</evidence>
<comment type="caution">
    <text evidence="3">The sequence shown here is derived from an EMBL/GenBank/DDBJ whole genome shotgun (WGS) entry which is preliminary data.</text>
</comment>
<feature type="compositionally biased region" description="Pro residues" evidence="1">
    <location>
        <begin position="18"/>
        <end position="28"/>
    </location>
</feature>
<feature type="compositionally biased region" description="Low complexity" evidence="1">
    <location>
        <begin position="29"/>
        <end position="87"/>
    </location>
</feature>
<evidence type="ECO:0000256" key="1">
    <source>
        <dbReference type="SAM" id="MobiDB-lite"/>
    </source>
</evidence>